<reference evidence="1 2" key="1">
    <citation type="submission" date="2023-08" db="EMBL/GenBank/DDBJ databases">
        <title>A Necator americanus chromosomal reference genome.</title>
        <authorList>
            <person name="Ilik V."/>
            <person name="Petrzelkova K.J."/>
            <person name="Pardy F."/>
            <person name="Fuh T."/>
            <person name="Niatou-Singa F.S."/>
            <person name="Gouil Q."/>
            <person name="Baker L."/>
            <person name="Ritchie M.E."/>
            <person name="Jex A.R."/>
            <person name="Gazzola D."/>
            <person name="Li H."/>
            <person name="Toshio Fujiwara R."/>
            <person name="Zhan B."/>
            <person name="Aroian R.V."/>
            <person name="Pafco B."/>
            <person name="Schwarz E.M."/>
        </authorList>
    </citation>
    <scope>NUCLEOTIDE SEQUENCE [LARGE SCALE GENOMIC DNA]</scope>
    <source>
        <strain evidence="1 2">Aroian</strain>
        <tissue evidence="1">Whole animal</tissue>
    </source>
</reference>
<evidence type="ECO:0000313" key="1">
    <source>
        <dbReference type="EMBL" id="KAK6742309.1"/>
    </source>
</evidence>
<protein>
    <submittedName>
        <fullName evidence="1">Uncharacterized protein</fullName>
    </submittedName>
</protein>
<sequence length="134" mass="14767">MIRTPEEPPASTQQHPDNAFYTLSVGMRGSCGRPARQCCRIKREIHMRSATIAQSAYCPSSQRVVLNRIKKSSMKDSHASKQGFEKHSARLATFALSKLIEVLRECKKPLCLTFIDLGNGKEGPGGFSANASRT</sequence>
<proteinExistence type="predicted"/>
<keyword evidence="2" id="KW-1185">Reference proteome</keyword>
<comment type="caution">
    <text evidence="1">The sequence shown here is derived from an EMBL/GenBank/DDBJ whole genome shotgun (WGS) entry which is preliminary data.</text>
</comment>
<gene>
    <name evidence="1" type="primary">Necator_chrIII.g10662</name>
    <name evidence="1" type="ORF">RB195_009897</name>
</gene>
<name>A0ABR1CVF5_NECAM</name>
<evidence type="ECO:0000313" key="2">
    <source>
        <dbReference type="Proteomes" id="UP001303046"/>
    </source>
</evidence>
<organism evidence="1 2">
    <name type="scientific">Necator americanus</name>
    <name type="common">Human hookworm</name>
    <dbReference type="NCBI Taxonomy" id="51031"/>
    <lineage>
        <taxon>Eukaryota</taxon>
        <taxon>Metazoa</taxon>
        <taxon>Ecdysozoa</taxon>
        <taxon>Nematoda</taxon>
        <taxon>Chromadorea</taxon>
        <taxon>Rhabditida</taxon>
        <taxon>Rhabditina</taxon>
        <taxon>Rhabditomorpha</taxon>
        <taxon>Strongyloidea</taxon>
        <taxon>Ancylostomatidae</taxon>
        <taxon>Bunostominae</taxon>
        <taxon>Necator</taxon>
    </lineage>
</organism>
<dbReference type="EMBL" id="JAVFWL010000003">
    <property type="protein sequence ID" value="KAK6742309.1"/>
    <property type="molecule type" value="Genomic_DNA"/>
</dbReference>
<dbReference type="Proteomes" id="UP001303046">
    <property type="component" value="Unassembled WGS sequence"/>
</dbReference>
<accession>A0ABR1CVF5</accession>